<dbReference type="Gene3D" id="1.20.1250.20">
    <property type="entry name" value="MFS general substrate transporter like domains"/>
    <property type="match status" value="1"/>
</dbReference>
<evidence type="ECO:0000313" key="7">
    <source>
        <dbReference type="Proteomes" id="UP000536711"/>
    </source>
</evidence>
<accession>A0A8H4NHE3</accession>
<feature type="transmembrane region" description="Helical" evidence="5">
    <location>
        <begin position="108"/>
        <end position="129"/>
    </location>
</feature>
<dbReference type="Pfam" id="PF00083">
    <property type="entry name" value="Sugar_tr"/>
    <property type="match status" value="1"/>
</dbReference>
<dbReference type="PROSITE" id="PS00217">
    <property type="entry name" value="SUGAR_TRANSPORT_2"/>
    <property type="match status" value="1"/>
</dbReference>
<evidence type="ECO:0000256" key="4">
    <source>
        <dbReference type="ARBA" id="ARBA00023136"/>
    </source>
</evidence>
<proteinExistence type="predicted"/>
<name>A0A8H4NHE3_9HYPO</name>
<feature type="transmembrane region" description="Helical" evidence="5">
    <location>
        <begin position="77"/>
        <end position="96"/>
    </location>
</feature>
<protein>
    <submittedName>
        <fullName evidence="6">Hexose transporter</fullName>
    </submittedName>
</protein>
<dbReference type="InterPro" id="IPR036259">
    <property type="entry name" value="MFS_trans_sf"/>
</dbReference>
<keyword evidence="2 5" id="KW-0812">Transmembrane</keyword>
<organism evidence="6 7">
    <name type="scientific">Fusarium acutatum</name>
    <dbReference type="NCBI Taxonomy" id="78861"/>
    <lineage>
        <taxon>Eukaryota</taxon>
        <taxon>Fungi</taxon>
        <taxon>Dikarya</taxon>
        <taxon>Ascomycota</taxon>
        <taxon>Pezizomycotina</taxon>
        <taxon>Sordariomycetes</taxon>
        <taxon>Hypocreomycetidae</taxon>
        <taxon>Hypocreales</taxon>
        <taxon>Nectriaceae</taxon>
        <taxon>Fusarium</taxon>
        <taxon>Fusarium fujikuroi species complex</taxon>
    </lineage>
</organism>
<gene>
    <name evidence="6" type="ORF">FACUT_13963</name>
</gene>
<evidence type="ECO:0000313" key="6">
    <source>
        <dbReference type="EMBL" id="KAF4414789.1"/>
    </source>
</evidence>
<dbReference type="PANTHER" id="PTHR48022:SF3">
    <property type="entry name" value="HEXOSE TRANSPORTER PROTEIN (AFU_ORTHOLOGUE AFUA_8G04480)-RELATED"/>
    <property type="match status" value="1"/>
</dbReference>
<comment type="subcellular location">
    <subcellularLocation>
        <location evidence="1">Membrane</location>
        <topology evidence="1">Multi-pass membrane protein</topology>
    </subcellularLocation>
</comment>
<sequence length="183" mass="19090">MGTKDSLVNVDKTGEYHLASVMASQEILVSTSPSPEAQLCDIVPGPVLLVPNGTPSWTCLEALGSVSSTPFTGPQTLGLYMGYLFLIAGATLQTAAHKPATFIAARGLLGIASGWYTSCAPLLINEIAFPTHKAIAAPCFQYSFYIGSLAWAWVAFGTRNYGSPLGLASSISALDPTPGFSIS</sequence>
<evidence type="ECO:0000256" key="2">
    <source>
        <dbReference type="ARBA" id="ARBA00022692"/>
    </source>
</evidence>
<dbReference type="OrthoDB" id="6133115at2759"/>
<reference evidence="6 7" key="1">
    <citation type="submission" date="2020-01" db="EMBL/GenBank/DDBJ databases">
        <title>Identification and distribution of gene clusters putatively required for synthesis of sphingolipid metabolism inhibitors in phylogenetically diverse species of the filamentous fungus Fusarium.</title>
        <authorList>
            <person name="Kim H.-S."/>
            <person name="Busman M."/>
            <person name="Brown D.W."/>
            <person name="Divon H."/>
            <person name="Uhlig S."/>
            <person name="Proctor R.H."/>
        </authorList>
    </citation>
    <scope>NUCLEOTIDE SEQUENCE [LARGE SCALE GENOMIC DNA]</scope>
    <source>
        <strain evidence="6 7">NRRL 13308</strain>
    </source>
</reference>
<dbReference type="GO" id="GO:0005351">
    <property type="term" value="F:carbohydrate:proton symporter activity"/>
    <property type="evidence" value="ECO:0007669"/>
    <property type="project" value="TreeGrafter"/>
</dbReference>
<evidence type="ECO:0000256" key="1">
    <source>
        <dbReference type="ARBA" id="ARBA00004141"/>
    </source>
</evidence>
<evidence type="ECO:0000256" key="5">
    <source>
        <dbReference type="SAM" id="Phobius"/>
    </source>
</evidence>
<dbReference type="SUPFAM" id="SSF103473">
    <property type="entry name" value="MFS general substrate transporter"/>
    <property type="match status" value="1"/>
</dbReference>
<dbReference type="PANTHER" id="PTHR48022">
    <property type="entry name" value="PLASTIDIC GLUCOSE TRANSPORTER 4"/>
    <property type="match status" value="1"/>
</dbReference>
<comment type="caution">
    <text evidence="6">The sequence shown here is derived from an EMBL/GenBank/DDBJ whole genome shotgun (WGS) entry which is preliminary data.</text>
</comment>
<dbReference type="AlphaFoldDB" id="A0A8H4NHE3"/>
<dbReference type="Proteomes" id="UP000536711">
    <property type="component" value="Unassembled WGS sequence"/>
</dbReference>
<dbReference type="GO" id="GO:0016020">
    <property type="term" value="C:membrane"/>
    <property type="evidence" value="ECO:0007669"/>
    <property type="project" value="UniProtKB-SubCell"/>
</dbReference>
<keyword evidence="4 5" id="KW-0472">Membrane</keyword>
<dbReference type="InterPro" id="IPR005829">
    <property type="entry name" value="Sugar_transporter_CS"/>
</dbReference>
<dbReference type="InterPro" id="IPR005828">
    <property type="entry name" value="MFS_sugar_transport-like"/>
</dbReference>
<dbReference type="EMBL" id="JAADJF010000708">
    <property type="protein sequence ID" value="KAF4414789.1"/>
    <property type="molecule type" value="Genomic_DNA"/>
</dbReference>
<keyword evidence="7" id="KW-1185">Reference proteome</keyword>
<evidence type="ECO:0000256" key="3">
    <source>
        <dbReference type="ARBA" id="ARBA00022989"/>
    </source>
</evidence>
<keyword evidence="3 5" id="KW-1133">Transmembrane helix</keyword>
<dbReference type="InterPro" id="IPR050360">
    <property type="entry name" value="MFS_Sugar_Transporters"/>
</dbReference>
<feature type="transmembrane region" description="Helical" evidence="5">
    <location>
        <begin position="135"/>
        <end position="156"/>
    </location>
</feature>